<accession>A0A0S3R9W1</accession>
<gene>
    <name evidence="1" type="primary">Vigan.01G537300</name>
    <name evidence="1" type="ORF">VIGAN_01537300</name>
</gene>
<protein>
    <submittedName>
        <fullName evidence="1">Uncharacterized protein</fullName>
    </submittedName>
</protein>
<dbReference type="AlphaFoldDB" id="A0A0S3R9W1"/>
<keyword evidence="2" id="KW-1185">Reference proteome</keyword>
<name>A0A0S3R9W1_PHAAN</name>
<dbReference type="EMBL" id="AP015034">
    <property type="protein sequence ID" value="BAT77274.1"/>
    <property type="molecule type" value="Genomic_DNA"/>
</dbReference>
<sequence length="73" mass="8682">MIEIDADWYSNCSNEAFRLQLVERSLSCLAEAHIIIMVLTDLDLPVEDCCNTLLMNSNRNYYYWWRTREMSVV</sequence>
<dbReference type="Proteomes" id="UP000291084">
    <property type="component" value="Chromosome 1"/>
</dbReference>
<organism evidence="1 2">
    <name type="scientific">Vigna angularis var. angularis</name>
    <dbReference type="NCBI Taxonomy" id="157739"/>
    <lineage>
        <taxon>Eukaryota</taxon>
        <taxon>Viridiplantae</taxon>
        <taxon>Streptophyta</taxon>
        <taxon>Embryophyta</taxon>
        <taxon>Tracheophyta</taxon>
        <taxon>Spermatophyta</taxon>
        <taxon>Magnoliopsida</taxon>
        <taxon>eudicotyledons</taxon>
        <taxon>Gunneridae</taxon>
        <taxon>Pentapetalae</taxon>
        <taxon>rosids</taxon>
        <taxon>fabids</taxon>
        <taxon>Fabales</taxon>
        <taxon>Fabaceae</taxon>
        <taxon>Papilionoideae</taxon>
        <taxon>50 kb inversion clade</taxon>
        <taxon>NPAAA clade</taxon>
        <taxon>indigoferoid/millettioid clade</taxon>
        <taxon>Phaseoleae</taxon>
        <taxon>Vigna</taxon>
    </lineage>
</organism>
<evidence type="ECO:0000313" key="1">
    <source>
        <dbReference type="EMBL" id="BAT77274.1"/>
    </source>
</evidence>
<evidence type="ECO:0000313" key="2">
    <source>
        <dbReference type="Proteomes" id="UP000291084"/>
    </source>
</evidence>
<reference evidence="1 2" key="1">
    <citation type="journal article" date="2015" name="Sci. Rep.">
        <title>The power of single molecule real-time sequencing technology in the de novo assembly of a eukaryotic genome.</title>
        <authorList>
            <person name="Sakai H."/>
            <person name="Naito K."/>
            <person name="Ogiso-Tanaka E."/>
            <person name="Takahashi Y."/>
            <person name="Iseki K."/>
            <person name="Muto C."/>
            <person name="Satou K."/>
            <person name="Teruya K."/>
            <person name="Shiroma A."/>
            <person name="Shimoji M."/>
            <person name="Hirano T."/>
            <person name="Itoh T."/>
            <person name="Kaga A."/>
            <person name="Tomooka N."/>
        </authorList>
    </citation>
    <scope>NUCLEOTIDE SEQUENCE [LARGE SCALE GENOMIC DNA]</scope>
    <source>
        <strain evidence="2">cv. Shumari</strain>
    </source>
</reference>
<proteinExistence type="predicted"/>